<dbReference type="PANTHER" id="PTHR46976">
    <property type="entry name" value="PROTEIN ARABIDILLO 1"/>
    <property type="match status" value="1"/>
</dbReference>
<evidence type="ECO:0000313" key="1">
    <source>
        <dbReference type="EMBL" id="PIN22787.1"/>
    </source>
</evidence>
<comment type="caution">
    <text evidence="1">The sequence shown here is derived from an EMBL/GenBank/DDBJ whole genome shotgun (WGS) entry which is preliminary data.</text>
</comment>
<dbReference type="PANTHER" id="PTHR46976:SF1">
    <property type="entry name" value="PROTEIN ARABIDILLO 1"/>
    <property type="match status" value="1"/>
</dbReference>
<proteinExistence type="predicted"/>
<dbReference type="STRING" id="429701.A0A2G9HZ47"/>
<dbReference type="Proteomes" id="UP000231279">
    <property type="component" value="Unassembled WGS sequence"/>
</dbReference>
<dbReference type="AlphaFoldDB" id="A0A2G9HZ47"/>
<gene>
    <name evidence="1" type="ORF">CDL12_04504</name>
</gene>
<organism evidence="1 2">
    <name type="scientific">Handroanthus impetiginosus</name>
    <dbReference type="NCBI Taxonomy" id="429701"/>
    <lineage>
        <taxon>Eukaryota</taxon>
        <taxon>Viridiplantae</taxon>
        <taxon>Streptophyta</taxon>
        <taxon>Embryophyta</taxon>
        <taxon>Tracheophyta</taxon>
        <taxon>Spermatophyta</taxon>
        <taxon>Magnoliopsida</taxon>
        <taxon>eudicotyledons</taxon>
        <taxon>Gunneridae</taxon>
        <taxon>Pentapetalae</taxon>
        <taxon>asterids</taxon>
        <taxon>lamiids</taxon>
        <taxon>Lamiales</taxon>
        <taxon>Bignoniaceae</taxon>
        <taxon>Crescentiina</taxon>
        <taxon>Tabebuia alliance</taxon>
        <taxon>Handroanthus</taxon>
    </lineage>
</organism>
<reference evidence="2" key="1">
    <citation type="journal article" date="2018" name="Gigascience">
        <title>Genome assembly of the Pink Ipe (Handroanthus impetiginosus, Bignoniaceae), a highly valued, ecologically keystone Neotropical timber forest tree.</title>
        <authorList>
            <person name="Silva-Junior O.B."/>
            <person name="Grattapaglia D."/>
            <person name="Novaes E."/>
            <person name="Collevatti R.G."/>
        </authorList>
    </citation>
    <scope>NUCLEOTIDE SEQUENCE [LARGE SCALE GENOMIC DNA]</scope>
    <source>
        <strain evidence="2">cv. UFG-1</strain>
    </source>
</reference>
<dbReference type="EMBL" id="NKXS01000697">
    <property type="protein sequence ID" value="PIN22787.1"/>
    <property type="molecule type" value="Genomic_DNA"/>
</dbReference>
<keyword evidence="2" id="KW-1185">Reference proteome</keyword>
<protein>
    <submittedName>
        <fullName evidence="1">Uncharacterized protein</fullName>
    </submittedName>
</protein>
<accession>A0A2G9HZ47</accession>
<sequence length="160" mass="16811">MDEIALAGSSAEGTSKSVKLDGARRMALKHIEAFVMSFSDPQAFSAAAASSAPAALTHITESARIQEAGHLRCSGAEIGRFVAMLRNPSPTLKSCAAFALLQFSIPGGRHAVHHVSLLQNAVAPRVLRVASAAAGAPLEAKIFARIVLRNLEQHHIDSLP</sequence>
<name>A0A2G9HZ47_9LAMI</name>
<dbReference type="OrthoDB" id="7537227at2759"/>
<evidence type="ECO:0000313" key="2">
    <source>
        <dbReference type="Proteomes" id="UP000231279"/>
    </source>
</evidence>